<keyword evidence="1" id="KW-0472">Membrane</keyword>
<keyword evidence="1" id="KW-0812">Transmembrane</keyword>
<accession>A0A6P2D0Y7</accession>
<evidence type="ECO:0000256" key="1">
    <source>
        <dbReference type="SAM" id="Phobius"/>
    </source>
</evidence>
<dbReference type="RefSeq" id="WP_261360466.1">
    <property type="nucleotide sequence ID" value="NZ_LR593886.1"/>
</dbReference>
<dbReference type="Proteomes" id="UP000464178">
    <property type="component" value="Chromosome"/>
</dbReference>
<dbReference type="AlphaFoldDB" id="A0A6P2D0Y7"/>
<organism evidence="2 3">
    <name type="scientific">Gemmata massiliana</name>
    <dbReference type="NCBI Taxonomy" id="1210884"/>
    <lineage>
        <taxon>Bacteria</taxon>
        <taxon>Pseudomonadati</taxon>
        <taxon>Planctomycetota</taxon>
        <taxon>Planctomycetia</taxon>
        <taxon>Gemmatales</taxon>
        <taxon>Gemmataceae</taxon>
        <taxon>Gemmata</taxon>
    </lineage>
</organism>
<dbReference type="KEGG" id="gms:SOIL9_36890"/>
<name>A0A6P2D0Y7_9BACT</name>
<keyword evidence="3" id="KW-1185">Reference proteome</keyword>
<evidence type="ECO:0000313" key="2">
    <source>
        <dbReference type="EMBL" id="VTR94025.1"/>
    </source>
</evidence>
<proteinExistence type="predicted"/>
<feature type="transmembrane region" description="Helical" evidence="1">
    <location>
        <begin position="24"/>
        <end position="43"/>
    </location>
</feature>
<protein>
    <submittedName>
        <fullName evidence="2">Uncharacterized protein</fullName>
    </submittedName>
</protein>
<reference evidence="2 3" key="1">
    <citation type="submission" date="2019-05" db="EMBL/GenBank/DDBJ databases">
        <authorList>
            <consortium name="Science for Life Laboratories"/>
        </authorList>
    </citation>
    <scope>NUCLEOTIDE SEQUENCE [LARGE SCALE GENOMIC DNA]</scope>
    <source>
        <strain evidence="2">Soil9</strain>
    </source>
</reference>
<keyword evidence="1" id="KW-1133">Transmembrane helix</keyword>
<sequence>MSDDLPAAGSTPAERRFWRRAVPVRLLLLLLGAAVLYLIYTVVR</sequence>
<evidence type="ECO:0000313" key="3">
    <source>
        <dbReference type="Proteomes" id="UP000464178"/>
    </source>
</evidence>
<gene>
    <name evidence="2" type="ORF">SOIL9_36890</name>
</gene>
<dbReference type="EMBL" id="LR593886">
    <property type="protein sequence ID" value="VTR94025.1"/>
    <property type="molecule type" value="Genomic_DNA"/>
</dbReference>